<dbReference type="InterPro" id="IPR047867">
    <property type="entry name" value="Ribosomal_uL22_bac/org-type"/>
</dbReference>
<evidence type="ECO:0000313" key="11">
    <source>
        <dbReference type="EMBL" id="PJE63109.1"/>
    </source>
</evidence>
<dbReference type="InterPro" id="IPR036394">
    <property type="entry name" value="Ribosomal_uL22_sf"/>
</dbReference>
<dbReference type="HAMAP" id="MF_01331_B">
    <property type="entry name" value="Ribosomal_uL22_B"/>
    <property type="match status" value="1"/>
</dbReference>
<gene>
    <name evidence="7" type="primary">rplV</name>
    <name evidence="11" type="ORF">COU88_01290</name>
</gene>
<evidence type="ECO:0000256" key="7">
    <source>
        <dbReference type="HAMAP-Rule" id="MF_01331"/>
    </source>
</evidence>
<evidence type="ECO:0000256" key="9">
    <source>
        <dbReference type="RuleBase" id="RU004006"/>
    </source>
</evidence>
<name>A0A2M8KT63_9BACT</name>
<dbReference type="GO" id="GO:0003735">
    <property type="term" value="F:structural constituent of ribosome"/>
    <property type="evidence" value="ECO:0007669"/>
    <property type="project" value="InterPro"/>
</dbReference>
<dbReference type="GO" id="GO:0019843">
    <property type="term" value="F:rRNA binding"/>
    <property type="evidence" value="ECO:0007669"/>
    <property type="project" value="UniProtKB-UniRule"/>
</dbReference>
<dbReference type="PANTHER" id="PTHR13501">
    <property type="entry name" value="CHLOROPLAST 50S RIBOSOMAL PROTEIN L22-RELATED"/>
    <property type="match status" value="1"/>
</dbReference>
<comment type="subunit">
    <text evidence="7 9">Part of the 50S ribosomal subunit.</text>
</comment>
<dbReference type="Proteomes" id="UP000229554">
    <property type="component" value="Unassembled WGS sequence"/>
</dbReference>
<evidence type="ECO:0000256" key="1">
    <source>
        <dbReference type="ARBA" id="ARBA00009451"/>
    </source>
</evidence>
<dbReference type="GO" id="GO:0006412">
    <property type="term" value="P:translation"/>
    <property type="evidence" value="ECO:0007669"/>
    <property type="project" value="UniProtKB-UniRule"/>
</dbReference>
<comment type="similarity">
    <text evidence="1 7 8">Belongs to the universal ribosomal protein uL22 family.</text>
</comment>
<sequence>MEKKAIGKYTRLSDKKLRMFVDAYRGMNVSQAMEILPNVHQKAGEFLLGVIKSAINQFTTQQSDSLYIKSIEIDKGPFFKRWRPQARGMAKKYTKKTARIAVVISDKK</sequence>
<evidence type="ECO:0000313" key="12">
    <source>
        <dbReference type="Proteomes" id="UP000229554"/>
    </source>
</evidence>
<dbReference type="PANTHER" id="PTHR13501:SF8">
    <property type="entry name" value="LARGE RIBOSOMAL SUBUNIT PROTEIN UL22M"/>
    <property type="match status" value="1"/>
</dbReference>
<evidence type="ECO:0000256" key="3">
    <source>
        <dbReference type="ARBA" id="ARBA00022884"/>
    </source>
</evidence>
<dbReference type="Pfam" id="PF00237">
    <property type="entry name" value="Ribosomal_L22"/>
    <property type="match status" value="1"/>
</dbReference>
<dbReference type="CDD" id="cd00336">
    <property type="entry name" value="Ribosomal_L22"/>
    <property type="match status" value="1"/>
</dbReference>
<evidence type="ECO:0000256" key="4">
    <source>
        <dbReference type="ARBA" id="ARBA00022980"/>
    </source>
</evidence>
<reference evidence="12" key="1">
    <citation type="submission" date="2017-09" db="EMBL/GenBank/DDBJ databases">
        <title>Depth-based differentiation of microbial function through sediment-hosted aquifers and enrichment of novel symbionts in the deep terrestrial subsurface.</title>
        <authorList>
            <person name="Probst A.J."/>
            <person name="Ladd B."/>
            <person name="Jarett J.K."/>
            <person name="Geller-Mcgrath D.E."/>
            <person name="Sieber C.M.K."/>
            <person name="Emerson J.B."/>
            <person name="Anantharaman K."/>
            <person name="Thomas B.C."/>
            <person name="Malmstrom R."/>
            <person name="Stieglmeier M."/>
            <person name="Klingl A."/>
            <person name="Woyke T."/>
            <person name="Ryan C.M."/>
            <person name="Banfield J.F."/>
        </authorList>
    </citation>
    <scope>NUCLEOTIDE SEQUENCE [LARGE SCALE GENOMIC DNA]</scope>
</reference>
<dbReference type="InterPro" id="IPR001063">
    <property type="entry name" value="Ribosomal_uL22"/>
</dbReference>
<dbReference type="InterPro" id="IPR005727">
    <property type="entry name" value="Ribosomal_uL22_bac/chlpt-type"/>
</dbReference>
<keyword evidence="5 7" id="KW-0687">Ribonucleoprotein</keyword>
<dbReference type="EMBL" id="PFED01000052">
    <property type="protein sequence ID" value="PJE63109.1"/>
    <property type="molecule type" value="Genomic_DNA"/>
</dbReference>
<comment type="function">
    <text evidence="7 10">This protein binds specifically to 23S rRNA; its binding is stimulated by other ribosomal proteins, e.g., L4, L17, and L20. It is important during the early stages of 50S assembly. It makes multiple contacts with different domains of the 23S rRNA in the assembled 50S subunit and ribosome.</text>
</comment>
<accession>A0A2M8KT63</accession>
<organism evidence="11 12">
    <name type="scientific">Candidatus Roizmanbacteria bacterium CG10_big_fil_rev_8_21_14_0_10_39_6</name>
    <dbReference type="NCBI Taxonomy" id="1974853"/>
    <lineage>
        <taxon>Bacteria</taxon>
        <taxon>Candidatus Roizmaniibacteriota</taxon>
    </lineage>
</organism>
<comment type="function">
    <text evidence="7">The globular domain of the protein is located near the polypeptide exit tunnel on the outside of the subunit, while an extended beta-hairpin is found that lines the wall of the exit tunnel in the center of the 70S ribosome.</text>
</comment>
<dbReference type="GO" id="GO:0022625">
    <property type="term" value="C:cytosolic large ribosomal subunit"/>
    <property type="evidence" value="ECO:0007669"/>
    <property type="project" value="TreeGrafter"/>
</dbReference>
<evidence type="ECO:0000256" key="8">
    <source>
        <dbReference type="RuleBase" id="RU004005"/>
    </source>
</evidence>
<keyword evidence="2 7" id="KW-0699">rRNA-binding</keyword>
<keyword evidence="3 7" id="KW-0694">RNA-binding</keyword>
<evidence type="ECO:0000256" key="2">
    <source>
        <dbReference type="ARBA" id="ARBA00022730"/>
    </source>
</evidence>
<protein>
    <recommendedName>
        <fullName evidence="6 7">Large ribosomal subunit protein uL22</fullName>
    </recommendedName>
</protein>
<dbReference type="Gene3D" id="3.90.470.10">
    <property type="entry name" value="Ribosomal protein L22/L17"/>
    <property type="match status" value="1"/>
</dbReference>
<dbReference type="AlphaFoldDB" id="A0A2M8KT63"/>
<comment type="caution">
    <text evidence="11">The sequence shown here is derived from an EMBL/GenBank/DDBJ whole genome shotgun (WGS) entry which is preliminary data.</text>
</comment>
<proteinExistence type="inferred from homology"/>
<evidence type="ECO:0000256" key="6">
    <source>
        <dbReference type="ARBA" id="ARBA00035207"/>
    </source>
</evidence>
<dbReference type="SUPFAM" id="SSF54843">
    <property type="entry name" value="Ribosomal protein L22"/>
    <property type="match status" value="1"/>
</dbReference>
<evidence type="ECO:0000256" key="5">
    <source>
        <dbReference type="ARBA" id="ARBA00023274"/>
    </source>
</evidence>
<evidence type="ECO:0000256" key="10">
    <source>
        <dbReference type="RuleBase" id="RU004008"/>
    </source>
</evidence>
<keyword evidence="4 7" id="KW-0689">Ribosomal protein</keyword>